<sequence length="309" mass="34951">MRRPAPLPPQLQQRTFTLVEARVLGVGRGRLQASDITNLGRGLYLHGSGPPDPLQVLRGLTQLHRGIWASHQTAARIHGLWLPRRLEQEHALHVSRHRSSPALTLRGVTCHSVLQYPDELVAHDGIPFASPARTWLDLASAMSLDDLVSMGDQLLRNPRSQFEERAAPWATRDGLVRLLATHPNLQGIVRAREALELMRVGADSAPETQLRLAIVRYGLPEPELQLRLNPRDDFSPQADMGYRRYRIAIQYDGETHRDPLQQARDNDRDGRFDAARWRYFKFGSPDLANGFARACHRVAEAVLEARRPR</sequence>
<dbReference type="EMBL" id="JBHDLJ010000003">
    <property type="protein sequence ID" value="MFB0834022.1"/>
    <property type="molecule type" value="Genomic_DNA"/>
</dbReference>
<evidence type="ECO:0000313" key="2">
    <source>
        <dbReference type="Proteomes" id="UP001575652"/>
    </source>
</evidence>
<reference evidence="1 2" key="1">
    <citation type="submission" date="2024-09" db="EMBL/GenBank/DDBJ databases">
        <authorList>
            <person name="Salinas-Garcia M.A."/>
            <person name="Prieme A."/>
        </authorList>
    </citation>
    <scope>NUCLEOTIDE SEQUENCE [LARGE SCALE GENOMIC DNA]</scope>
    <source>
        <strain evidence="1 2">DSM 21081</strain>
    </source>
</reference>
<proteinExistence type="predicted"/>
<organism evidence="1 2">
    <name type="scientific">Arthrobacter halodurans</name>
    <dbReference type="NCBI Taxonomy" id="516699"/>
    <lineage>
        <taxon>Bacteria</taxon>
        <taxon>Bacillati</taxon>
        <taxon>Actinomycetota</taxon>
        <taxon>Actinomycetes</taxon>
        <taxon>Micrococcales</taxon>
        <taxon>Micrococcaceae</taxon>
        <taxon>Arthrobacter</taxon>
    </lineage>
</organism>
<dbReference type="Proteomes" id="UP001575652">
    <property type="component" value="Unassembled WGS sequence"/>
</dbReference>
<keyword evidence="2" id="KW-1185">Reference proteome</keyword>
<protein>
    <recommendedName>
        <fullName evidence="3">DUF559 domain-containing protein</fullName>
    </recommendedName>
</protein>
<evidence type="ECO:0008006" key="3">
    <source>
        <dbReference type="Google" id="ProtNLM"/>
    </source>
</evidence>
<evidence type="ECO:0000313" key="1">
    <source>
        <dbReference type="EMBL" id="MFB0834022.1"/>
    </source>
</evidence>
<name>A0ABV4UP39_9MICC</name>
<accession>A0ABV4UP39</accession>
<gene>
    <name evidence="1" type="ORF">ACETWP_05410</name>
</gene>
<dbReference type="RefSeq" id="WP_373971190.1">
    <property type="nucleotide sequence ID" value="NZ_JBHDLJ010000003.1"/>
</dbReference>
<comment type="caution">
    <text evidence="1">The sequence shown here is derived from an EMBL/GenBank/DDBJ whole genome shotgun (WGS) entry which is preliminary data.</text>
</comment>